<reference evidence="2" key="1">
    <citation type="submission" date="2023-06" db="EMBL/GenBank/DDBJ databases">
        <authorList>
            <consortium name="Lawrence Berkeley National Laboratory"/>
            <person name="Ahrendt S."/>
            <person name="Sahu N."/>
            <person name="Indic B."/>
            <person name="Wong-Bajracharya J."/>
            <person name="Merenyi Z."/>
            <person name="Ke H.-M."/>
            <person name="Monk M."/>
            <person name="Kocsube S."/>
            <person name="Drula E."/>
            <person name="Lipzen A."/>
            <person name="Balint B."/>
            <person name="Henrissat B."/>
            <person name="Andreopoulos B."/>
            <person name="Martin F.M."/>
            <person name="Harder C.B."/>
            <person name="Rigling D."/>
            <person name="Ford K.L."/>
            <person name="Foster G.D."/>
            <person name="Pangilinan J."/>
            <person name="Papanicolaou A."/>
            <person name="Barry K."/>
            <person name="LaButti K."/>
            <person name="Viragh M."/>
            <person name="Koriabine M."/>
            <person name="Yan M."/>
            <person name="Riley R."/>
            <person name="Champramary S."/>
            <person name="Plett K.L."/>
            <person name="Tsai I.J."/>
            <person name="Slot J."/>
            <person name="Sipos G."/>
            <person name="Plett J."/>
            <person name="Nagy L.G."/>
            <person name="Grigoriev I.V."/>
        </authorList>
    </citation>
    <scope>NUCLEOTIDE SEQUENCE</scope>
    <source>
        <strain evidence="2">ICMP 16352</strain>
    </source>
</reference>
<evidence type="ECO:0000313" key="2">
    <source>
        <dbReference type="EMBL" id="KAK0482696.1"/>
    </source>
</evidence>
<dbReference type="EMBL" id="JAUEPR010000007">
    <property type="protein sequence ID" value="KAK0482696.1"/>
    <property type="molecule type" value="Genomic_DNA"/>
</dbReference>
<dbReference type="SUPFAM" id="SSF52047">
    <property type="entry name" value="RNI-like"/>
    <property type="match status" value="1"/>
</dbReference>
<evidence type="ECO:0000256" key="1">
    <source>
        <dbReference type="SAM" id="MobiDB-lite"/>
    </source>
</evidence>
<dbReference type="Proteomes" id="UP001175227">
    <property type="component" value="Unassembled WGS sequence"/>
</dbReference>
<dbReference type="AlphaFoldDB" id="A0AA39TE08"/>
<keyword evidence="3" id="KW-1185">Reference proteome</keyword>
<organism evidence="2 3">
    <name type="scientific">Armillaria novae-zelandiae</name>
    <dbReference type="NCBI Taxonomy" id="153914"/>
    <lineage>
        <taxon>Eukaryota</taxon>
        <taxon>Fungi</taxon>
        <taxon>Dikarya</taxon>
        <taxon>Basidiomycota</taxon>
        <taxon>Agaricomycotina</taxon>
        <taxon>Agaricomycetes</taxon>
        <taxon>Agaricomycetidae</taxon>
        <taxon>Agaricales</taxon>
        <taxon>Marasmiineae</taxon>
        <taxon>Physalacriaceae</taxon>
        <taxon>Armillaria</taxon>
    </lineage>
</organism>
<proteinExistence type="predicted"/>
<evidence type="ECO:0008006" key="4">
    <source>
        <dbReference type="Google" id="ProtNLM"/>
    </source>
</evidence>
<protein>
    <recommendedName>
        <fullName evidence="4">F-box domain-containing protein</fullName>
    </recommendedName>
</protein>
<feature type="region of interest" description="Disordered" evidence="1">
    <location>
        <begin position="1"/>
        <end position="31"/>
    </location>
</feature>
<evidence type="ECO:0000313" key="3">
    <source>
        <dbReference type="Proteomes" id="UP001175227"/>
    </source>
</evidence>
<name>A0AA39TE08_9AGAR</name>
<gene>
    <name evidence="2" type="ORF">IW261DRAFT_1049636</name>
</gene>
<comment type="caution">
    <text evidence="2">The sequence shown here is derived from an EMBL/GenBank/DDBJ whole genome shotgun (WGS) entry which is preliminary data.</text>
</comment>
<sequence>MRPNHRVASSDMPIDSLSNHQGPSSSNRGTSAIPQEIVDSIIDLVEGANALQACSLTSRAFYQRTRVYLFRQILLSPPRNQSPDVLEARFLPILMSAPHLAPCIKTVTVSTLTFTSPSGQQILSLLTHLETIVISNLPNSPWKDLAVDVCSNIPAKRVKVSGVEFQGPEQLYALLGHFPLAKDLFLRAVCFQNPPDPSNSSSVLDLDKLTLADGPMPHFLSSFCNIHNLQVRYTLRELRVSVLWFEDYLYTLYISHACPSLRVLHVMSPQDTIFWNPIPPLGLSYIEELRFGICVEASTRRSDVRAMQWWIDSFTDVEDSAPLRKVTLEISGNIVHESDKEGLWSELDRAVTRPQFSSLQTFTVIFHCSDDFDDWHACRMKDLIWTKCTEMRNRNVLKVMGCQLELSMEDLHEYERG</sequence>
<accession>A0AA39TE08</accession>
<feature type="compositionally biased region" description="Polar residues" evidence="1">
    <location>
        <begin position="16"/>
        <end position="31"/>
    </location>
</feature>